<dbReference type="EC" id="2.7.13.3" evidence="2"/>
<dbReference type="InterPro" id="IPR005467">
    <property type="entry name" value="His_kinase_dom"/>
</dbReference>
<keyword evidence="6" id="KW-0067">ATP-binding</keyword>
<dbReference type="Gene3D" id="3.30.565.10">
    <property type="entry name" value="Histidine kinase-like ATPase, C-terminal domain"/>
    <property type="match status" value="1"/>
</dbReference>
<dbReference type="AlphaFoldDB" id="B9LMC9"/>
<dbReference type="GO" id="GO:0004673">
    <property type="term" value="F:protein histidine kinase activity"/>
    <property type="evidence" value="ECO:0007669"/>
    <property type="project" value="UniProtKB-EC"/>
</dbReference>
<dbReference type="SMART" id="SM00387">
    <property type="entry name" value="HATPase_c"/>
    <property type="match status" value="1"/>
</dbReference>
<gene>
    <name evidence="8" type="ordered locus">Hlac_0919</name>
</gene>
<dbReference type="InterPro" id="IPR003594">
    <property type="entry name" value="HATPase_dom"/>
</dbReference>
<dbReference type="PANTHER" id="PTHR44936">
    <property type="entry name" value="SENSOR PROTEIN CREC"/>
    <property type="match status" value="1"/>
</dbReference>
<evidence type="ECO:0000256" key="6">
    <source>
        <dbReference type="ARBA" id="ARBA00022840"/>
    </source>
</evidence>
<dbReference type="InterPro" id="IPR036890">
    <property type="entry name" value="HATPase_C_sf"/>
</dbReference>
<reference evidence="8 9" key="1">
    <citation type="journal article" date="2016" name="Stand. Genomic Sci.">
        <title>Complete genome sequence of the Antarctic Halorubrum lacusprofundi type strain ACAM 34.</title>
        <authorList>
            <person name="Anderson I.J."/>
            <person name="DasSarma P."/>
            <person name="Lucas S."/>
            <person name="Copeland A."/>
            <person name="Lapidus A."/>
            <person name="Del Rio T.G."/>
            <person name="Tice H."/>
            <person name="Dalin E."/>
            <person name="Bruce D.C."/>
            <person name="Goodwin L."/>
            <person name="Pitluck S."/>
            <person name="Sims D."/>
            <person name="Brettin T.S."/>
            <person name="Detter J.C."/>
            <person name="Han C.S."/>
            <person name="Larimer F."/>
            <person name="Hauser L."/>
            <person name="Land M."/>
            <person name="Ivanova N."/>
            <person name="Richardson P."/>
            <person name="Cavicchioli R."/>
            <person name="DasSarma S."/>
            <person name="Woese C.R."/>
            <person name="Kyrpides N.C."/>
        </authorList>
    </citation>
    <scope>NUCLEOTIDE SEQUENCE [LARGE SCALE GENOMIC DNA]</scope>
    <source>
        <strain evidence="9">ATCC 49239 / DSM 5036 / JCM 8891 / ACAM 34</strain>
    </source>
</reference>
<evidence type="ECO:0000256" key="4">
    <source>
        <dbReference type="ARBA" id="ARBA00022741"/>
    </source>
</evidence>
<evidence type="ECO:0000256" key="3">
    <source>
        <dbReference type="ARBA" id="ARBA00022679"/>
    </source>
</evidence>
<sequence>MKSLNSSDLLSDKEARNELYDLLHQSLSRKQAIERVVEIGTGYLDLDHGHIASINEAENRWEVIGSTDSPEGPYPDGLTSELSDSYCRHTFQQTAPLALHDAGNQGWSDDRAYQLQQLETYLGIRIDVFGESYGTICFVESEAREEPFSEEEHIFIELAGQILSKVLEETHHEKDLANRDRLISVLNRVLRHNLRNDLNVVRGYARLIIEQTSGDEARLASVIESKTTGLISLAEKARTLENLTRSVPVSRPVDIVPMVRKAVSDVCDNNPSVNCSLDTPEQAMSFAAPQLSDAISELLENAAKHAGDEPSIDVVVHQGSDHVTVQIEDDGPGLPPSESRILSGENEQPLLHGNGLGLALVYWIITNLDAEIEVATAPSGTTVEVHLQRAESIQREHSKSGDTA</sequence>
<dbReference type="HOGENOM" id="CLU_000445_114_58_2"/>
<dbReference type="GO" id="GO:0005524">
    <property type="term" value="F:ATP binding"/>
    <property type="evidence" value="ECO:0007669"/>
    <property type="project" value="UniProtKB-KW"/>
</dbReference>
<dbReference type="InterPro" id="IPR029016">
    <property type="entry name" value="GAF-like_dom_sf"/>
</dbReference>
<dbReference type="PRINTS" id="PR00344">
    <property type="entry name" value="BCTRLSENSOR"/>
</dbReference>
<organism evidence="8 9">
    <name type="scientific">Halorubrum lacusprofundi (strain ATCC 49239 / DSM 5036 / JCM 8891 / ACAM 34)</name>
    <dbReference type="NCBI Taxonomy" id="416348"/>
    <lineage>
        <taxon>Archaea</taxon>
        <taxon>Methanobacteriati</taxon>
        <taxon>Methanobacteriota</taxon>
        <taxon>Stenosarchaea group</taxon>
        <taxon>Halobacteria</taxon>
        <taxon>Halobacteriales</taxon>
        <taxon>Haloferacaceae</taxon>
        <taxon>Halorubrum</taxon>
    </lineage>
</organism>
<dbReference type="eggNOG" id="arCOG02387">
    <property type="taxonomic scope" value="Archaea"/>
</dbReference>
<dbReference type="EMBL" id="CP001365">
    <property type="protein sequence ID" value="ACM56517.1"/>
    <property type="molecule type" value="Genomic_DNA"/>
</dbReference>
<keyword evidence="5 8" id="KW-0418">Kinase</keyword>
<accession>B9LMC9</accession>
<feature type="domain" description="Histidine kinase" evidence="7">
    <location>
        <begin position="189"/>
        <end position="391"/>
    </location>
</feature>
<dbReference type="Proteomes" id="UP000000740">
    <property type="component" value="Chromosome 1"/>
</dbReference>
<evidence type="ECO:0000256" key="5">
    <source>
        <dbReference type="ARBA" id="ARBA00022777"/>
    </source>
</evidence>
<comment type="catalytic activity">
    <reaction evidence="1">
        <text>ATP + protein L-histidine = ADP + protein N-phospho-L-histidine.</text>
        <dbReference type="EC" id="2.7.13.3"/>
    </reaction>
</comment>
<keyword evidence="4" id="KW-0547">Nucleotide-binding</keyword>
<dbReference type="PANTHER" id="PTHR44936:SF10">
    <property type="entry name" value="SENSOR PROTEIN RSTB"/>
    <property type="match status" value="1"/>
</dbReference>
<evidence type="ECO:0000313" key="9">
    <source>
        <dbReference type="Proteomes" id="UP000000740"/>
    </source>
</evidence>
<keyword evidence="3" id="KW-0808">Transferase</keyword>
<dbReference type="SUPFAM" id="SSF55781">
    <property type="entry name" value="GAF domain-like"/>
    <property type="match status" value="1"/>
</dbReference>
<dbReference type="KEGG" id="hla:Hlac_0919"/>
<dbReference type="eggNOG" id="arCOG02327">
    <property type="taxonomic scope" value="Archaea"/>
</dbReference>
<proteinExistence type="predicted"/>
<dbReference type="RefSeq" id="WP_015909667.1">
    <property type="nucleotide sequence ID" value="NC_012029.1"/>
</dbReference>
<evidence type="ECO:0000256" key="2">
    <source>
        <dbReference type="ARBA" id="ARBA00012438"/>
    </source>
</evidence>
<dbReference type="InterPro" id="IPR050980">
    <property type="entry name" value="2C_sensor_his_kinase"/>
</dbReference>
<dbReference type="InterPro" id="IPR004358">
    <property type="entry name" value="Sig_transdc_His_kin-like_C"/>
</dbReference>
<keyword evidence="9" id="KW-1185">Reference proteome</keyword>
<protein>
    <recommendedName>
        <fullName evidence="2">histidine kinase</fullName>
        <ecNumber evidence="2">2.7.13.3</ecNumber>
    </recommendedName>
</protein>
<evidence type="ECO:0000259" key="7">
    <source>
        <dbReference type="PROSITE" id="PS50109"/>
    </source>
</evidence>
<evidence type="ECO:0000313" key="8">
    <source>
        <dbReference type="EMBL" id="ACM56517.1"/>
    </source>
</evidence>
<name>B9LMC9_HALLT</name>
<dbReference type="SUPFAM" id="SSF55874">
    <property type="entry name" value="ATPase domain of HSP90 chaperone/DNA topoisomerase II/histidine kinase"/>
    <property type="match status" value="1"/>
</dbReference>
<evidence type="ECO:0000256" key="1">
    <source>
        <dbReference type="ARBA" id="ARBA00000085"/>
    </source>
</evidence>
<dbReference type="GeneID" id="31400813"/>
<dbReference type="Gene3D" id="3.30.450.40">
    <property type="match status" value="1"/>
</dbReference>
<dbReference type="PROSITE" id="PS50109">
    <property type="entry name" value="HIS_KIN"/>
    <property type="match status" value="1"/>
</dbReference>
<dbReference type="Pfam" id="PF02518">
    <property type="entry name" value="HATPase_c"/>
    <property type="match status" value="1"/>
</dbReference>